<keyword evidence="3" id="KW-1185">Reference proteome</keyword>
<feature type="region of interest" description="Disordered" evidence="1">
    <location>
        <begin position="59"/>
        <end position="111"/>
    </location>
</feature>
<proteinExistence type="predicted"/>
<dbReference type="OrthoDB" id="1326499at2759"/>
<sequence length="111" mass="12584">MVLSFRHQVLPSRSSKQADRQNSPANRGVTKDFNYYMQKAQLAKQKEQGVVLMAEHDRWLEDSEDSEPENLALMARVTESGTESDDSEEEDNGSTSAENEEKFSQNPMQEG</sequence>
<evidence type="ECO:0000313" key="3">
    <source>
        <dbReference type="Proteomes" id="UP001152484"/>
    </source>
</evidence>
<accession>A0A9P1E3G5</accession>
<dbReference type="Proteomes" id="UP001152484">
    <property type="component" value="Unassembled WGS sequence"/>
</dbReference>
<feature type="compositionally biased region" description="Acidic residues" evidence="1">
    <location>
        <begin position="82"/>
        <end position="92"/>
    </location>
</feature>
<organism evidence="2 3">
    <name type="scientific">Cuscuta europaea</name>
    <name type="common">European dodder</name>
    <dbReference type="NCBI Taxonomy" id="41803"/>
    <lineage>
        <taxon>Eukaryota</taxon>
        <taxon>Viridiplantae</taxon>
        <taxon>Streptophyta</taxon>
        <taxon>Embryophyta</taxon>
        <taxon>Tracheophyta</taxon>
        <taxon>Spermatophyta</taxon>
        <taxon>Magnoliopsida</taxon>
        <taxon>eudicotyledons</taxon>
        <taxon>Gunneridae</taxon>
        <taxon>Pentapetalae</taxon>
        <taxon>asterids</taxon>
        <taxon>lamiids</taxon>
        <taxon>Solanales</taxon>
        <taxon>Convolvulaceae</taxon>
        <taxon>Cuscuteae</taxon>
        <taxon>Cuscuta</taxon>
        <taxon>Cuscuta subgen. Cuscuta</taxon>
    </lineage>
</organism>
<reference evidence="2" key="1">
    <citation type="submission" date="2022-07" db="EMBL/GenBank/DDBJ databases">
        <authorList>
            <person name="Macas J."/>
            <person name="Novak P."/>
            <person name="Neumann P."/>
        </authorList>
    </citation>
    <scope>NUCLEOTIDE SEQUENCE</scope>
</reference>
<evidence type="ECO:0000313" key="2">
    <source>
        <dbReference type="EMBL" id="CAH9076073.1"/>
    </source>
</evidence>
<gene>
    <name evidence="2" type="ORF">CEURO_LOCUS5690</name>
</gene>
<feature type="compositionally biased region" description="Polar residues" evidence="1">
    <location>
        <begin position="11"/>
        <end position="25"/>
    </location>
</feature>
<name>A0A9P1E3G5_CUSEU</name>
<evidence type="ECO:0000256" key="1">
    <source>
        <dbReference type="SAM" id="MobiDB-lite"/>
    </source>
</evidence>
<dbReference type="AlphaFoldDB" id="A0A9P1E3G5"/>
<protein>
    <submittedName>
        <fullName evidence="2">Uncharacterized protein</fullName>
    </submittedName>
</protein>
<feature type="region of interest" description="Disordered" evidence="1">
    <location>
        <begin position="1"/>
        <end position="32"/>
    </location>
</feature>
<dbReference type="EMBL" id="CAMAPE010000010">
    <property type="protein sequence ID" value="CAH9076073.1"/>
    <property type="molecule type" value="Genomic_DNA"/>
</dbReference>
<comment type="caution">
    <text evidence="2">The sequence shown here is derived from an EMBL/GenBank/DDBJ whole genome shotgun (WGS) entry which is preliminary data.</text>
</comment>